<evidence type="ECO:0000313" key="3">
    <source>
        <dbReference type="RefSeq" id="XP_021832840.1"/>
    </source>
</evidence>
<dbReference type="KEGG" id="pavi:110772693"/>
<sequence length="385" mass="42705">MANKRSRNKASMCANPSSAQGPLSSAQRDPHTGVSAACAKPVALQADPGPLSAQIAATSTERTWVSLFKPVLQADPGPLSAQQGSSSSAQTAAAYVASPSVANTTAAPAPAQRLYAECLLKEFLENCYQWDEEQFKRGSQNILRSLTGKVAHLGSKGITHGPLTGENILVIGNEAENLEVEILDTPHKYNPAMPSYREQFRTLASKMIDAWEATCPLASKHFLKMIEYCIPWFYFKQLQWHPLLLSSNEGAMFIIHLYTHLDIEKKGWKKDYKKVIAREKVDFGKIVSGTFRGAFAFSKVYSYPRVVYDPNALGALMFFRHALVHVNDYIYEALEKENAKPEKIAADAVLTIEEIVNTLAHFFPEVPLELFNYMLYKGIDINAVI</sequence>
<evidence type="ECO:0000313" key="4">
    <source>
        <dbReference type="RefSeq" id="XP_021832841.1"/>
    </source>
</evidence>
<evidence type="ECO:0000256" key="1">
    <source>
        <dbReference type="SAM" id="MobiDB-lite"/>
    </source>
</evidence>
<proteinExistence type="predicted"/>
<organism evidence="2 5">
    <name type="scientific">Prunus avium</name>
    <name type="common">Cherry</name>
    <name type="synonym">Cerasus avium</name>
    <dbReference type="NCBI Taxonomy" id="42229"/>
    <lineage>
        <taxon>Eukaryota</taxon>
        <taxon>Viridiplantae</taxon>
        <taxon>Streptophyta</taxon>
        <taxon>Embryophyta</taxon>
        <taxon>Tracheophyta</taxon>
        <taxon>Spermatophyta</taxon>
        <taxon>Magnoliopsida</taxon>
        <taxon>eudicotyledons</taxon>
        <taxon>Gunneridae</taxon>
        <taxon>Pentapetalae</taxon>
        <taxon>rosids</taxon>
        <taxon>fabids</taxon>
        <taxon>Rosales</taxon>
        <taxon>Rosaceae</taxon>
        <taxon>Amygdaloideae</taxon>
        <taxon>Amygdaleae</taxon>
        <taxon>Prunus</taxon>
    </lineage>
</organism>
<dbReference type="RefSeq" id="XP_021832841.1">
    <property type="nucleotide sequence ID" value="XM_021977149.1"/>
</dbReference>
<keyword evidence="2" id="KW-1185">Reference proteome</keyword>
<feature type="compositionally biased region" description="Polar residues" evidence="1">
    <location>
        <begin position="14"/>
        <end position="27"/>
    </location>
</feature>
<dbReference type="RefSeq" id="XP_021832840.1">
    <property type="nucleotide sequence ID" value="XM_021977148.1"/>
</dbReference>
<protein>
    <submittedName>
        <fullName evidence="3 4">Uncharacterized protein LOC110772693</fullName>
    </submittedName>
</protein>
<dbReference type="Proteomes" id="UP000515124">
    <property type="component" value="Unplaced"/>
</dbReference>
<evidence type="ECO:0000313" key="5">
    <source>
        <dbReference type="RefSeq" id="XP_021832842.1"/>
    </source>
</evidence>
<dbReference type="RefSeq" id="XP_021832842.1">
    <property type="nucleotide sequence ID" value="XM_021977150.1"/>
</dbReference>
<accession>A0A6P5U083</accession>
<feature type="region of interest" description="Disordered" evidence="1">
    <location>
        <begin position="1"/>
        <end position="35"/>
    </location>
</feature>
<evidence type="ECO:0000313" key="2">
    <source>
        <dbReference type="Proteomes" id="UP000515124"/>
    </source>
</evidence>
<dbReference type="GeneID" id="110772693"/>
<dbReference type="AlphaFoldDB" id="A0A6P5U083"/>
<gene>
    <name evidence="3 4 5" type="primary">LOC110772693</name>
</gene>
<reference evidence="3 4" key="1">
    <citation type="submission" date="2025-04" db="UniProtKB">
        <authorList>
            <consortium name="RefSeq"/>
        </authorList>
    </citation>
    <scope>IDENTIFICATION</scope>
</reference>
<name>A0A6P5U083_PRUAV</name>